<evidence type="ECO:0000256" key="10">
    <source>
        <dbReference type="ARBA" id="ARBA00023139"/>
    </source>
</evidence>
<dbReference type="InterPro" id="IPR027417">
    <property type="entry name" value="P-loop_NTPase"/>
</dbReference>
<comment type="subcellular location">
    <subcellularLocation>
        <location evidence="2">Cell membrane</location>
        <topology evidence="2">Lipid-anchor</topology>
        <orientation evidence="2">Cytoplasmic side</orientation>
    </subcellularLocation>
</comment>
<evidence type="ECO:0000256" key="2">
    <source>
        <dbReference type="ARBA" id="ARBA00004342"/>
    </source>
</evidence>
<evidence type="ECO:0000313" key="13">
    <source>
        <dbReference type="EMBL" id="RUS79402.1"/>
    </source>
</evidence>
<dbReference type="PRINTS" id="PR00449">
    <property type="entry name" value="RASTRNSFRMNG"/>
</dbReference>
<gene>
    <name evidence="13" type="ORF">EGW08_012840</name>
</gene>
<dbReference type="GO" id="GO:0007010">
    <property type="term" value="P:cytoskeleton organization"/>
    <property type="evidence" value="ECO:0007669"/>
    <property type="project" value="UniProtKB-ARBA"/>
</dbReference>
<keyword evidence="14" id="KW-1185">Reference proteome</keyword>
<dbReference type="NCBIfam" id="TIGR00231">
    <property type="entry name" value="small_GTP"/>
    <property type="match status" value="1"/>
</dbReference>
<dbReference type="SUPFAM" id="SSF52540">
    <property type="entry name" value="P-loop containing nucleoside triphosphate hydrolases"/>
    <property type="match status" value="1"/>
</dbReference>
<dbReference type="Pfam" id="PF00071">
    <property type="entry name" value="Ras"/>
    <property type="match status" value="1"/>
</dbReference>
<dbReference type="PROSITE" id="PS51419">
    <property type="entry name" value="RAB"/>
    <property type="match status" value="1"/>
</dbReference>
<evidence type="ECO:0000256" key="4">
    <source>
        <dbReference type="ARBA" id="ARBA00022553"/>
    </source>
</evidence>
<comment type="cofactor">
    <cofactor evidence="1">
        <name>Mg(2+)</name>
        <dbReference type="ChEBI" id="CHEBI:18420"/>
    </cofactor>
</comment>
<evidence type="ECO:0000256" key="11">
    <source>
        <dbReference type="ARBA" id="ARBA00023288"/>
    </source>
</evidence>
<evidence type="ECO:0000256" key="9">
    <source>
        <dbReference type="ARBA" id="ARBA00023136"/>
    </source>
</evidence>
<evidence type="ECO:0000256" key="8">
    <source>
        <dbReference type="ARBA" id="ARBA00023134"/>
    </source>
</evidence>
<keyword evidence="7" id="KW-0460">Magnesium</keyword>
<feature type="compositionally biased region" description="Polar residues" evidence="12">
    <location>
        <begin position="10"/>
        <end position="66"/>
    </location>
</feature>
<dbReference type="Proteomes" id="UP000271974">
    <property type="component" value="Unassembled WGS sequence"/>
</dbReference>
<keyword evidence="3" id="KW-1003">Cell membrane</keyword>
<keyword evidence="10" id="KW-0564">Palmitate</keyword>
<proteinExistence type="predicted"/>
<dbReference type="InterPro" id="IPR003578">
    <property type="entry name" value="Small_GTPase_Rho"/>
</dbReference>
<dbReference type="GO" id="GO:0007264">
    <property type="term" value="P:small GTPase-mediated signal transduction"/>
    <property type="evidence" value="ECO:0007669"/>
    <property type="project" value="InterPro"/>
</dbReference>
<keyword evidence="6" id="KW-0547">Nucleotide-binding</keyword>
<name>A0A3S1B449_ELYCH</name>
<protein>
    <submittedName>
        <fullName evidence="13">Uncharacterized protein</fullName>
    </submittedName>
</protein>
<dbReference type="SMART" id="SM00175">
    <property type="entry name" value="RAB"/>
    <property type="match status" value="1"/>
</dbReference>
<dbReference type="Gene3D" id="3.40.50.300">
    <property type="entry name" value="P-loop containing nucleotide triphosphate hydrolases"/>
    <property type="match status" value="1"/>
</dbReference>
<dbReference type="AlphaFoldDB" id="A0A3S1B449"/>
<evidence type="ECO:0000256" key="12">
    <source>
        <dbReference type="SAM" id="MobiDB-lite"/>
    </source>
</evidence>
<dbReference type="EMBL" id="RQTK01000453">
    <property type="protein sequence ID" value="RUS79402.1"/>
    <property type="molecule type" value="Genomic_DNA"/>
</dbReference>
<dbReference type="InterPro" id="IPR001806">
    <property type="entry name" value="Small_GTPase"/>
</dbReference>
<dbReference type="PANTHER" id="PTHR24072">
    <property type="entry name" value="RHO FAMILY GTPASE"/>
    <property type="match status" value="1"/>
</dbReference>
<dbReference type="GO" id="GO:0022603">
    <property type="term" value="P:regulation of anatomical structure morphogenesis"/>
    <property type="evidence" value="ECO:0007669"/>
    <property type="project" value="UniProtKB-ARBA"/>
</dbReference>
<comment type="caution">
    <text evidence="13">The sequence shown here is derived from an EMBL/GenBank/DDBJ whole genome shotgun (WGS) entry which is preliminary data.</text>
</comment>
<dbReference type="STRING" id="188477.A0A3S1B449"/>
<dbReference type="PROSITE" id="PS51421">
    <property type="entry name" value="RAS"/>
    <property type="match status" value="1"/>
</dbReference>
<dbReference type="FunFam" id="3.40.50.300:FF:000561">
    <property type="entry name" value="rho-related GTP-binding protein RhoV"/>
    <property type="match status" value="1"/>
</dbReference>
<keyword evidence="8" id="KW-0342">GTP-binding</keyword>
<evidence type="ECO:0000313" key="14">
    <source>
        <dbReference type="Proteomes" id="UP000271974"/>
    </source>
</evidence>
<evidence type="ECO:0000256" key="5">
    <source>
        <dbReference type="ARBA" id="ARBA00022723"/>
    </source>
</evidence>
<sequence>MPPHTPVMDHSTNLLHDSGSNKGSTGGHTVQTGQSPAAVASGQTSPAVPNGNSLTPNGTPKGTPNGSPCAAPTRGPPSSKVKCVLVGDGAVGKTSLIVSYTTNGYPTEYMPTAFDDYSVVVTVDNKPVQMQLCDTAGQDDFDTIRPLCYPSTDIFLLCFSVVSPTSFNNVLEKWVPEVRRHRPRAPFILVGTQCDLRNDVKVLIELAQYKEKPVSEADALRLSKEIGAVGYMECSALTQKNLKDVFDQAILASLAASTSSSCSSASSSPSFFSRAGEVRKSNRKKYALAAGGSGPSLKKAGWKRFCCFL</sequence>
<keyword evidence="9" id="KW-0472">Membrane</keyword>
<dbReference type="CDD" id="cd04130">
    <property type="entry name" value="Wrch_1"/>
    <property type="match status" value="1"/>
</dbReference>
<evidence type="ECO:0000256" key="6">
    <source>
        <dbReference type="ARBA" id="ARBA00022741"/>
    </source>
</evidence>
<keyword evidence="4" id="KW-0597">Phosphoprotein</keyword>
<dbReference type="GO" id="GO:0046872">
    <property type="term" value="F:metal ion binding"/>
    <property type="evidence" value="ECO:0007669"/>
    <property type="project" value="UniProtKB-KW"/>
</dbReference>
<organism evidence="13 14">
    <name type="scientific">Elysia chlorotica</name>
    <name type="common">Eastern emerald elysia</name>
    <name type="synonym">Sea slug</name>
    <dbReference type="NCBI Taxonomy" id="188477"/>
    <lineage>
        <taxon>Eukaryota</taxon>
        <taxon>Metazoa</taxon>
        <taxon>Spiralia</taxon>
        <taxon>Lophotrochozoa</taxon>
        <taxon>Mollusca</taxon>
        <taxon>Gastropoda</taxon>
        <taxon>Heterobranchia</taxon>
        <taxon>Euthyneura</taxon>
        <taxon>Panpulmonata</taxon>
        <taxon>Sacoglossa</taxon>
        <taxon>Placobranchoidea</taxon>
        <taxon>Plakobranchidae</taxon>
        <taxon>Elysia</taxon>
    </lineage>
</organism>
<dbReference type="GO" id="GO:0005886">
    <property type="term" value="C:plasma membrane"/>
    <property type="evidence" value="ECO:0007669"/>
    <property type="project" value="UniProtKB-SubCell"/>
</dbReference>
<evidence type="ECO:0000256" key="7">
    <source>
        <dbReference type="ARBA" id="ARBA00022842"/>
    </source>
</evidence>
<keyword evidence="11" id="KW-0449">Lipoprotein</keyword>
<keyword evidence="5" id="KW-0479">Metal-binding</keyword>
<dbReference type="SMART" id="SM00173">
    <property type="entry name" value="RAS"/>
    <property type="match status" value="1"/>
</dbReference>
<dbReference type="OrthoDB" id="8830751at2759"/>
<dbReference type="GO" id="GO:0003924">
    <property type="term" value="F:GTPase activity"/>
    <property type="evidence" value="ECO:0007669"/>
    <property type="project" value="InterPro"/>
</dbReference>
<dbReference type="InterPro" id="IPR005225">
    <property type="entry name" value="Small_GTP-bd"/>
</dbReference>
<dbReference type="SMART" id="SM00174">
    <property type="entry name" value="RHO"/>
    <property type="match status" value="1"/>
</dbReference>
<evidence type="ECO:0000256" key="3">
    <source>
        <dbReference type="ARBA" id="ARBA00022475"/>
    </source>
</evidence>
<feature type="region of interest" description="Disordered" evidence="12">
    <location>
        <begin position="1"/>
        <end position="78"/>
    </location>
</feature>
<dbReference type="GO" id="GO:0005525">
    <property type="term" value="F:GTP binding"/>
    <property type="evidence" value="ECO:0007669"/>
    <property type="project" value="UniProtKB-KW"/>
</dbReference>
<accession>A0A3S1B449</accession>
<evidence type="ECO:0000256" key="1">
    <source>
        <dbReference type="ARBA" id="ARBA00001946"/>
    </source>
</evidence>
<reference evidence="13 14" key="1">
    <citation type="submission" date="2019-01" db="EMBL/GenBank/DDBJ databases">
        <title>A draft genome assembly of the solar-powered sea slug Elysia chlorotica.</title>
        <authorList>
            <person name="Cai H."/>
            <person name="Li Q."/>
            <person name="Fang X."/>
            <person name="Li J."/>
            <person name="Curtis N.E."/>
            <person name="Altenburger A."/>
            <person name="Shibata T."/>
            <person name="Feng M."/>
            <person name="Maeda T."/>
            <person name="Schwartz J.A."/>
            <person name="Shigenobu S."/>
            <person name="Lundholm N."/>
            <person name="Nishiyama T."/>
            <person name="Yang H."/>
            <person name="Hasebe M."/>
            <person name="Li S."/>
            <person name="Pierce S.K."/>
            <person name="Wang J."/>
        </authorList>
    </citation>
    <scope>NUCLEOTIDE SEQUENCE [LARGE SCALE GENOMIC DNA]</scope>
    <source>
        <strain evidence="13">EC2010</strain>
        <tissue evidence="13">Whole organism of an adult</tissue>
    </source>
</reference>
<dbReference type="PROSITE" id="PS51420">
    <property type="entry name" value="RHO"/>
    <property type="match status" value="1"/>
</dbReference>